<dbReference type="PRINTS" id="PR00367">
    <property type="entry name" value="ETHRSPELEMNT"/>
</dbReference>
<dbReference type="GO" id="GO:0005634">
    <property type="term" value="C:nucleus"/>
    <property type="evidence" value="ECO:0007669"/>
    <property type="project" value="UniProtKB-SubCell"/>
</dbReference>
<dbReference type="CDD" id="cd00018">
    <property type="entry name" value="AP2"/>
    <property type="match status" value="1"/>
</dbReference>
<dbReference type="GO" id="GO:0006952">
    <property type="term" value="P:defense response"/>
    <property type="evidence" value="ECO:0007669"/>
    <property type="project" value="UniProtKB-KW"/>
</dbReference>
<feature type="compositionally biased region" description="Polar residues" evidence="7">
    <location>
        <begin position="181"/>
        <end position="192"/>
    </location>
</feature>
<organism evidence="9 10">
    <name type="scientific">Cuscuta australis</name>
    <dbReference type="NCBI Taxonomy" id="267555"/>
    <lineage>
        <taxon>Eukaryota</taxon>
        <taxon>Viridiplantae</taxon>
        <taxon>Streptophyta</taxon>
        <taxon>Embryophyta</taxon>
        <taxon>Tracheophyta</taxon>
        <taxon>Spermatophyta</taxon>
        <taxon>Magnoliopsida</taxon>
        <taxon>eudicotyledons</taxon>
        <taxon>Gunneridae</taxon>
        <taxon>Pentapetalae</taxon>
        <taxon>asterids</taxon>
        <taxon>lamiids</taxon>
        <taxon>Solanales</taxon>
        <taxon>Convolvulaceae</taxon>
        <taxon>Cuscuteae</taxon>
        <taxon>Cuscuta</taxon>
        <taxon>Cuscuta subgen. Grammica</taxon>
        <taxon>Cuscuta sect. Cleistogrammica</taxon>
    </lineage>
</organism>
<keyword evidence="5" id="KW-0804">Transcription</keyword>
<dbReference type="Gene3D" id="3.30.730.10">
    <property type="entry name" value="AP2/ERF domain"/>
    <property type="match status" value="1"/>
</dbReference>
<dbReference type="SMART" id="SM00380">
    <property type="entry name" value="AP2"/>
    <property type="match status" value="1"/>
</dbReference>
<evidence type="ECO:0000256" key="7">
    <source>
        <dbReference type="SAM" id="MobiDB-lite"/>
    </source>
</evidence>
<dbReference type="Pfam" id="PF00847">
    <property type="entry name" value="AP2"/>
    <property type="match status" value="1"/>
</dbReference>
<reference evidence="9 10" key="1">
    <citation type="submission" date="2018-06" db="EMBL/GenBank/DDBJ databases">
        <title>The Genome of Cuscuta australis (Dodder) Provides Insight into the Evolution of Plant Parasitism.</title>
        <authorList>
            <person name="Liu H."/>
        </authorList>
    </citation>
    <scope>NUCLEOTIDE SEQUENCE [LARGE SCALE GENOMIC DNA]</scope>
    <source>
        <strain evidence="10">cv. Yunnan</strain>
        <tissue evidence="9">Vines</tissue>
    </source>
</reference>
<keyword evidence="10" id="KW-1185">Reference proteome</keyword>
<evidence type="ECO:0000256" key="5">
    <source>
        <dbReference type="ARBA" id="ARBA00023163"/>
    </source>
</evidence>
<dbReference type="FunFam" id="3.30.730.10:FF:000001">
    <property type="entry name" value="Ethylene-responsive transcription factor 2"/>
    <property type="match status" value="1"/>
</dbReference>
<keyword evidence="2" id="KW-0611">Plant defense</keyword>
<dbReference type="GO" id="GO:0003677">
    <property type="term" value="F:DNA binding"/>
    <property type="evidence" value="ECO:0007669"/>
    <property type="project" value="UniProtKB-KW"/>
</dbReference>
<dbReference type="AlphaFoldDB" id="A0A328E8E1"/>
<evidence type="ECO:0000256" key="3">
    <source>
        <dbReference type="ARBA" id="ARBA00023015"/>
    </source>
</evidence>
<protein>
    <recommendedName>
        <fullName evidence="8">AP2/ERF domain-containing protein</fullName>
    </recommendedName>
</protein>
<dbReference type="InterPro" id="IPR016177">
    <property type="entry name" value="DNA-bd_dom_sf"/>
</dbReference>
<dbReference type="InterPro" id="IPR036955">
    <property type="entry name" value="AP2/ERF_dom_sf"/>
</dbReference>
<dbReference type="InterPro" id="IPR050913">
    <property type="entry name" value="AP2/ERF_ERF"/>
</dbReference>
<evidence type="ECO:0000256" key="1">
    <source>
        <dbReference type="ARBA" id="ARBA00004123"/>
    </source>
</evidence>
<feature type="compositionally biased region" description="Basic and acidic residues" evidence="7">
    <location>
        <begin position="70"/>
        <end position="80"/>
    </location>
</feature>
<evidence type="ECO:0000313" key="9">
    <source>
        <dbReference type="EMBL" id="RAL54192.1"/>
    </source>
</evidence>
<evidence type="ECO:0000256" key="4">
    <source>
        <dbReference type="ARBA" id="ARBA00023125"/>
    </source>
</evidence>
<comment type="subcellular location">
    <subcellularLocation>
        <location evidence="1">Nucleus</location>
    </subcellularLocation>
</comment>
<dbReference type="EMBL" id="NQVE01000015">
    <property type="protein sequence ID" value="RAL54192.1"/>
    <property type="molecule type" value="Genomic_DNA"/>
</dbReference>
<feature type="region of interest" description="Disordered" evidence="7">
    <location>
        <begin position="160"/>
        <end position="192"/>
    </location>
</feature>
<dbReference type="InterPro" id="IPR001471">
    <property type="entry name" value="AP2/ERF_dom"/>
</dbReference>
<dbReference type="Proteomes" id="UP000249390">
    <property type="component" value="Unassembled WGS sequence"/>
</dbReference>
<proteinExistence type="predicted"/>
<comment type="caution">
    <text evidence="9">The sequence shown here is derived from an EMBL/GenBank/DDBJ whole genome shotgun (WGS) entry which is preliminary data.</text>
</comment>
<keyword evidence="4" id="KW-0238">DNA-binding</keyword>
<dbReference type="PANTHER" id="PTHR31194">
    <property type="entry name" value="SHN SHINE , DNA BINDING / TRANSCRIPTION FACTOR"/>
    <property type="match status" value="1"/>
</dbReference>
<sequence length="272" mass="29821">MTMEDNSNSLLVKCRVEKSVTVKKLENGRFGYNMPRVIRISVTDDDATDSSSDDDGGEEDGVFRRTAKKHVSEVRLERKKSVASVDGKSNKRGKKPAAEAAAMTGDHRKFRGVRRRPWGKWAAEIRDPIRKTRKWLGTFDTAEEAAHVYDAAAIQLRGPDATTNFSTPPPRSAPASHSDYDSTGDSEINPSPTSVLAACGGEFGTDHCFLDGLDGLLDSWSPSLLPDYQTGEMIILPAEAEIGESLDDIPMDFGADEDFLACTWDADVRFCV</sequence>
<dbReference type="PANTHER" id="PTHR31194:SF140">
    <property type="entry name" value="ETHYLENE-RESPONSIVE TRANSCRIPTION FACTOR CRF2"/>
    <property type="match status" value="1"/>
</dbReference>
<feature type="region of interest" description="Disordered" evidence="7">
    <location>
        <begin position="43"/>
        <end position="105"/>
    </location>
</feature>
<dbReference type="PROSITE" id="PS51032">
    <property type="entry name" value="AP2_ERF"/>
    <property type="match status" value="1"/>
</dbReference>
<dbReference type="SUPFAM" id="SSF54171">
    <property type="entry name" value="DNA-binding domain"/>
    <property type="match status" value="1"/>
</dbReference>
<dbReference type="GO" id="GO:0003700">
    <property type="term" value="F:DNA-binding transcription factor activity"/>
    <property type="evidence" value="ECO:0007669"/>
    <property type="project" value="InterPro"/>
</dbReference>
<gene>
    <name evidence="9" type="ORF">DM860_004663</name>
</gene>
<accession>A0A328E8E1</accession>
<feature type="compositionally biased region" description="Acidic residues" evidence="7">
    <location>
        <begin position="43"/>
        <end position="60"/>
    </location>
</feature>
<evidence type="ECO:0000256" key="2">
    <source>
        <dbReference type="ARBA" id="ARBA00022821"/>
    </source>
</evidence>
<feature type="domain" description="AP2/ERF" evidence="8">
    <location>
        <begin position="109"/>
        <end position="166"/>
    </location>
</feature>
<keyword evidence="3" id="KW-0805">Transcription regulation</keyword>
<evidence type="ECO:0000313" key="10">
    <source>
        <dbReference type="Proteomes" id="UP000249390"/>
    </source>
</evidence>
<keyword evidence="6" id="KW-0539">Nucleus</keyword>
<evidence type="ECO:0000259" key="8">
    <source>
        <dbReference type="PROSITE" id="PS51032"/>
    </source>
</evidence>
<evidence type="ECO:0000256" key="6">
    <source>
        <dbReference type="ARBA" id="ARBA00023242"/>
    </source>
</evidence>
<name>A0A328E8E1_9ASTE</name>